<dbReference type="EMBL" id="GBXM01012114">
    <property type="protein sequence ID" value="JAH96463.1"/>
    <property type="molecule type" value="Transcribed_RNA"/>
</dbReference>
<dbReference type="AlphaFoldDB" id="A0A0E9X451"/>
<accession>A0A0E9X451</accession>
<reference evidence="1" key="2">
    <citation type="journal article" date="2015" name="Fish Shellfish Immunol.">
        <title>Early steps in the European eel (Anguilla anguilla)-Vibrio vulnificus interaction in the gills: Role of the RtxA13 toxin.</title>
        <authorList>
            <person name="Callol A."/>
            <person name="Pajuelo D."/>
            <person name="Ebbesson L."/>
            <person name="Teles M."/>
            <person name="MacKenzie S."/>
            <person name="Amaro C."/>
        </authorList>
    </citation>
    <scope>NUCLEOTIDE SEQUENCE</scope>
</reference>
<organism evidence="1">
    <name type="scientific">Anguilla anguilla</name>
    <name type="common">European freshwater eel</name>
    <name type="synonym">Muraena anguilla</name>
    <dbReference type="NCBI Taxonomy" id="7936"/>
    <lineage>
        <taxon>Eukaryota</taxon>
        <taxon>Metazoa</taxon>
        <taxon>Chordata</taxon>
        <taxon>Craniata</taxon>
        <taxon>Vertebrata</taxon>
        <taxon>Euteleostomi</taxon>
        <taxon>Actinopterygii</taxon>
        <taxon>Neopterygii</taxon>
        <taxon>Teleostei</taxon>
        <taxon>Anguilliformes</taxon>
        <taxon>Anguillidae</taxon>
        <taxon>Anguilla</taxon>
    </lineage>
</organism>
<sequence>MFSEVEKQLCVILLLYAVCVCIDFYEAWVSELQVICSKTDCTLCTLSFNDKPCILGFCPMYRVQKPFFA</sequence>
<proteinExistence type="predicted"/>
<reference evidence="1" key="1">
    <citation type="submission" date="2014-11" db="EMBL/GenBank/DDBJ databases">
        <authorList>
            <person name="Amaro Gonzalez C."/>
        </authorList>
    </citation>
    <scope>NUCLEOTIDE SEQUENCE</scope>
</reference>
<name>A0A0E9X451_ANGAN</name>
<evidence type="ECO:0000313" key="1">
    <source>
        <dbReference type="EMBL" id="JAH96463.1"/>
    </source>
</evidence>
<protein>
    <submittedName>
        <fullName evidence="1">Uncharacterized protein</fullName>
    </submittedName>
</protein>